<dbReference type="Proteomes" id="UP000233748">
    <property type="component" value="Unassembled WGS sequence"/>
</dbReference>
<feature type="compositionally biased region" description="Polar residues" evidence="1">
    <location>
        <begin position="34"/>
        <end position="46"/>
    </location>
</feature>
<dbReference type="Proteomes" id="UP000233720">
    <property type="component" value="Unassembled WGS sequence"/>
</dbReference>
<sequence>MSISSIASSGMQVAALRQQVAASNVARQPVDGSPRQSVAASTQANGGVSASVVDASADPSVPVTDLVEGLSARNDFQANATALRRSDEMLGRLLDVLS</sequence>
<dbReference type="RefSeq" id="WP_101363748.1">
    <property type="nucleotide sequence ID" value="NZ_PHKV01000004.1"/>
</dbReference>
<evidence type="ECO:0000256" key="1">
    <source>
        <dbReference type="SAM" id="MobiDB-lite"/>
    </source>
</evidence>
<gene>
    <name evidence="2" type="ORF">XpruCFBP8353_13845</name>
    <name evidence="3" type="ORF">XpruCFBP8354_13830</name>
</gene>
<evidence type="ECO:0000313" key="4">
    <source>
        <dbReference type="Proteomes" id="UP000233720"/>
    </source>
</evidence>
<dbReference type="AlphaFoldDB" id="A0A2N3RHP7"/>
<accession>A0A2N3RHP7</accession>
<proteinExistence type="predicted"/>
<evidence type="ECO:0000313" key="2">
    <source>
        <dbReference type="EMBL" id="PKV11956.1"/>
    </source>
</evidence>
<feature type="region of interest" description="Disordered" evidence="1">
    <location>
        <begin position="23"/>
        <end position="50"/>
    </location>
</feature>
<protein>
    <recommendedName>
        <fullName evidence="6">Flagellar basal-body/hook protein C-terminal domain-containing protein</fullName>
    </recommendedName>
</protein>
<dbReference type="EMBL" id="PHKW01000004">
    <property type="protein sequence ID" value="PKV16232.1"/>
    <property type="molecule type" value="Genomic_DNA"/>
</dbReference>
<keyword evidence="5" id="KW-1185">Reference proteome</keyword>
<evidence type="ECO:0008006" key="6">
    <source>
        <dbReference type="Google" id="ProtNLM"/>
    </source>
</evidence>
<evidence type="ECO:0000313" key="3">
    <source>
        <dbReference type="EMBL" id="PKV16232.1"/>
    </source>
</evidence>
<evidence type="ECO:0000313" key="5">
    <source>
        <dbReference type="Proteomes" id="UP000233748"/>
    </source>
</evidence>
<dbReference type="EMBL" id="PHKV01000004">
    <property type="protein sequence ID" value="PKV11956.1"/>
    <property type="molecule type" value="Genomic_DNA"/>
</dbReference>
<comment type="caution">
    <text evidence="2">The sequence shown here is derived from an EMBL/GenBank/DDBJ whole genome shotgun (WGS) entry which is preliminary data.</text>
</comment>
<dbReference type="OrthoDB" id="6007931at2"/>
<reference evidence="4 5" key="1">
    <citation type="submission" date="2017-11" db="EMBL/GenBank/DDBJ databases">
        <title>Xanthomonas prunicola sp. nov., a novel pathogen that affects nectarine (Prunus persica var. nectarine) trees.</title>
        <authorList>
            <person name="Lopez M."/>
            <person name="Lopez-Soriano P."/>
            <person name="Garita-Cambronero J."/>
            <person name="Beltran C."/>
            <person name="Taghouti G."/>
            <person name="Portier P."/>
            <person name="Cubero J."/>
            <person name="Fischer-Le Saux M."/>
            <person name="Marco-Noales E."/>
        </authorList>
    </citation>
    <scope>NUCLEOTIDE SEQUENCE [LARGE SCALE GENOMIC DNA]</scope>
    <source>
        <strain evidence="2 4">CFBP8353</strain>
        <strain evidence="3 5">CFBP8354</strain>
    </source>
</reference>
<organism evidence="2 4">
    <name type="scientific">Xanthomonas prunicola</name>
    <dbReference type="NCBI Taxonomy" id="2053930"/>
    <lineage>
        <taxon>Bacteria</taxon>
        <taxon>Pseudomonadati</taxon>
        <taxon>Pseudomonadota</taxon>
        <taxon>Gammaproteobacteria</taxon>
        <taxon>Lysobacterales</taxon>
        <taxon>Lysobacteraceae</taxon>
        <taxon>Xanthomonas</taxon>
    </lineage>
</organism>
<name>A0A2N3RHP7_9XANT</name>